<feature type="domain" description="HTH LytTR-type" evidence="5">
    <location>
        <begin position="172"/>
        <end position="279"/>
    </location>
</feature>
<dbReference type="AlphaFoldDB" id="A0AAW6RLT4"/>
<dbReference type="Gene3D" id="2.40.50.1020">
    <property type="entry name" value="LytTr DNA-binding domain"/>
    <property type="match status" value="1"/>
</dbReference>
<dbReference type="InterPro" id="IPR011006">
    <property type="entry name" value="CheY-like_superfamily"/>
</dbReference>
<dbReference type="SMART" id="SM00448">
    <property type="entry name" value="REC"/>
    <property type="match status" value="1"/>
</dbReference>
<evidence type="ECO:0000256" key="2">
    <source>
        <dbReference type="PROSITE-ProRule" id="PRU00169"/>
    </source>
</evidence>
<dbReference type="GO" id="GO:0006355">
    <property type="term" value="P:regulation of DNA-templated transcription"/>
    <property type="evidence" value="ECO:0007669"/>
    <property type="project" value="TreeGrafter"/>
</dbReference>
<evidence type="ECO:0000313" key="7">
    <source>
        <dbReference type="Proteomes" id="UP001237156"/>
    </source>
</evidence>
<dbReference type="RefSeq" id="WP_279524587.1">
    <property type="nucleotide sequence ID" value="NZ_JARVII010000016.1"/>
</dbReference>
<dbReference type="GO" id="GO:0000156">
    <property type="term" value="F:phosphorelay response regulator activity"/>
    <property type="evidence" value="ECO:0007669"/>
    <property type="project" value="TreeGrafter"/>
</dbReference>
<feature type="region of interest" description="Disordered" evidence="3">
    <location>
        <begin position="1"/>
        <end position="37"/>
    </location>
</feature>
<dbReference type="PROSITE" id="PS50110">
    <property type="entry name" value="RESPONSE_REGULATORY"/>
    <property type="match status" value="1"/>
</dbReference>
<dbReference type="SMART" id="SM00850">
    <property type="entry name" value="LytTR"/>
    <property type="match status" value="1"/>
</dbReference>
<gene>
    <name evidence="6" type="ORF">QB898_08475</name>
</gene>
<proteinExistence type="predicted"/>
<protein>
    <submittedName>
        <fullName evidence="6">LytTR family DNA-binding domain-containing protein</fullName>
    </submittedName>
</protein>
<feature type="domain" description="Response regulatory" evidence="4">
    <location>
        <begin position="37"/>
        <end position="153"/>
    </location>
</feature>
<feature type="modified residue" description="4-aspartylphosphate" evidence="2">
    <location>
        <position position="90"/>
    </location>
</feature>
<dbReference type="GO" id="GO:0032993">
    <property type="term" value="C:protein-DNA complex"/>
    <property type="evidence" value="ECO:0007669"/>
    <property type="project" value="TreeGrafter"/>
</dbReference>
<dbReference type="Proteomes" id="UP001237156">
    <property type="component" value="Unassembled WGS sequence"/>
</dbReference>
<comment type="caution">
    <text evidence="6">The sequence shown here is derived from an EMBL/GenBank/DDBJ whole genome shotgun (WGS) entry which is preliminary data.</text>
</comment>
<evidence type="ECO:0000256" key="3">
    <source>
        <dbReference type="SAM" id="MobiDB-lite"/>
    </source>
</evidence>
<evidence type="ECO:0000313" key="6">
    <source>
        <dbReference type="EMBL" id="MDG9699742.1"/>
    </source>
</evidence>
<dbReference type="GO" id="GO:0005829">
    <property type="term" value="C:cytosol"/>
    <property type="evidence" value="ECO:0007669"/>
    <property type="project" value="TreeGrafter"/>
</dbReference>
<dbReference type="GO" id="GO:0000976">
    <property type="term" value="F:transcription cis-regulatory region binding"/>
    <property type="evidence" value="ECO:0007669"/>
    <property type="project" value="TreeGrafter"/>
</dbReference>
<dbReference type="PANTHER" id="PTHR48111">
    <property type="entry name" value="REGULATOR OF RPOS"/>
    <property type="match status" value="1"/>
</dbReference>
<evidence type="ECO:0000259" key="5">
    <source>
        <dbReference type="PROSITE" id="PS50930"/>
    </source>
</evidence>
<dbReference type="Gene3D" id="3.40.50.2300">
    <property type="match status" value="1"/>
</dbReference>
<dbReference type="InterPro" id="IPR007492">
    <property type="entry name" value="LytTR_DNA-bd_dom"/>
</dbReference>
<accession>A0AAW6RLT4</accession>
<reference evidence="6 7" key="1">
    <citation type="submission" date="2023-04" db="EMBL/GenBank/DDBJ databases">
        <title>Ottowia paracancer sp. nov., isolated from human stomach.</title>
        <authorList>
            <person name="Song Y."/>
        </authorList>
    </citation>
    <scope>NUCLEOTIDE SEQUENCE [LARGE SCALE GENOMIC DNA]</scope>
    <source>
        <strain evidence="6 7">10c7w1</strain>
    </source>
</reference>
<dbReference type="Pfam" id="PF04397">
    <property type="entry name" value="LytTR"/>
    <property type="match status" value="1"/>
</dbReference>
<evidence type="ECO:0000256" key="1">
    <source>
        <dbReference type="ARBA" id="ARBA00023125"/>
    </source>
</evidence>
<dbReference type="SUPFAM" id="SSF52172">
    <property type="entry name" value="CheY-like"/>
    <property type="match status" value="1"/>
</dbReference>
<dbReference type="PANTHER" id="PTHR48111:SF69">
    <property type="entry name" value="RESPONSE REGULATOR RECEIVER"/>
    <property type="match status" value="1"/>
</dbReference>
<dbReference type="InterPro" id="IPR001789">
    <property type="entry name" value="Sig_transdc_resp-reg_receiver"/>
</dbReference>
<evidence type="ECO:0000259" key="4">
    <source>
        <dbReference type="PROSITE" id="PS50110"/>
    </source>
</evidence>
<keyword evidence="7" id="KW-1185">Reference proteome</keyword>
<dbReference type="EMBL" id="JARVII010000016">
    <property type="protein sequence ID" value="MDG9699742.1"/>
    <property type="molecule type" value="Genomic_DNA"/>
</dbReference>
<dbReference type="Pfam" id="PF00072">
    <property type="entry name" value="Response_reg"/>
    <property type="match status" value="1"/>
</dbReference>
<sequence length="280" mass="30855">MNKTAQPKAGKPEAAQPKAGKPETGEPETGQSEKPLQVLVVDDEPLARSRMRSLLGDCRNPRAELAAEAANTPDAMDLLVRQRFDAALIDIHMPGANGMQLARQLNALPAPPPFIFVTAYAEHALDAFELDAVDYLTKPVRCERLEAALQKAVRARLARAAQGDALDGQWVLISERGRAQRIPLAEVLYFKAEQKYVTVRTVAASYVLNDSLNQIEAKYPGRFLRINRNALVLPAAMRAIVRQRDFIDGESWAVRLAGVDELLTISRRQVSAVRQALGQE</sequence>
<organism evidence="6 7">
    <name type="scientific">Ottowia cancrivicina</name>
    <dbReference type="NCBI Taxonomy" id="3040346"/>
    <lineage>
        <taxon>Bacteria</taxon>
        <taxon>Pseudomonadati</taxon>
        <taxon>Pseudomonadota</taxon>
        <taxon>Betaproteobacteria</taxon>
        <taxon>Burkholderiales</taxon>
        <taxon>Comamonadaceae</taxon>
        <taxon>Ottowia</taxon>
    </lineage>
</organism>
<keyword evidence="2" id="KW-0597">Phosphoprotein</keyword>
<dbReference type="PROSITE" id="PS50930">
    <property type="entry name" value="HTH_LYTTR"/>
    <property type="match status" value="1"/>
</dbReference>
<keyword evidence="1 6" id="KW-0238">DNA-binding</keyword>
<name>A0AAW6RLT4_9BURK</name>
<dbReference type="InterPro" id="IPR039420">
    <property type="entry name" value="WalR-like"/>
</dbReference>